<evidence type="ECO:0000256" key="1">
    <source>
        <dbReference type="ARBA" id="ARBA00023015"/>
    </source>
</evidence>
<feature type="domain" description="HTH marR-type" evidence="4">
    <location>
        <begin position="39"/>
        <end position="178"/>
    </location>
</feature>
<evidence type="ECO:0000313" key="6">
    <source>
        <dbReference type="Proteomes" id="UP000005808"/>
    </source>
</evidence>
<dbReference type="PROSITE" id="PS01117">
    <property type="entry name" value="HTH_MARR_1"/>
    <property type="match status" value="1"/>
</dbReference>
<keyword evidence="3" id="KW-0804">Transcription</keyword>
<dbReference type="InterPro" id="IPR023187">
    <property type="entry name" value="Tscrpt_reg_MarR-type_CS"/>
</dbReference>
<dbReference type="InterPro" id="IPR039422">
    <property type="entry name" value="MarR/SlyA-like"/>
</dbReference>
<dbReference type="InterPro" id="IPR000835">
    <property type="entry name" value="HTH_MarR-typ"/>
</dbReference>
<sequence length="181" mass="20108">MTTKTEPTEPIEPASAEQAIAPHLKLLAATAERGTSRKKAAAGLMLLWLSDDVMSGVNAGLREHGITENKLHVLILFSLDERGMLDLGPLTPSVIADYCGVTRSSATGLLDWLETRELLAREHRKDDRRSLELVLTDKGREILDQALPSFWRACAHLTRELNDEDCQTLQTILAKVWRGIK</sequence>
<dbReference type="InterPro" id="IPR036388">
    <property type="entry name" value="WH-like_DNA-bd_sf"/>
</dbReference>
<dbReference type="Pfam" id="PF01047">
    <property type="entry name" value="MarR"/>
    <property type="match status" value="1"/>
</dbReference>
<dbReference type="SMART" id="SM00347">
    <property type="entry name" value="HTH_MARR"/>
    <property type="match status" value="1"/>
</dbReference>
<evidence type="ECO:0000313" key="5">
    <source>
        <dbReference type="EMBL" id="EHP38527.1"/>
    </source>
</evidence>
<protein>
    <submittedName>
        <fullName evidence="5">Regulatory protein MarR</fullName>
    </submittedName>
</protein>
<dbReference type="AlphaFoldDB" id="H1SG41"/>
<dbReference type="GO" id="GO:0006950">
    <property type="term" value="P:response to stress"/>
    <property type="evidence" value="ECO:0007669"/>
    <property type="project" value="TreeGrafter"/>
</dbReference>
<dbReference type="EMBL" id="AHJE01000121">
    <property type="protein sequence ID" value="EHP38527.1"/>
    <property type="molecule type" value="Genomic_DNA"/>
</dbReference>
<keyword evidence="1" id="KW-0805">Transcription regulation</keyword>
<dbReference type="Proteomes" id="UP000005808">
    <property type="component" value="Unassembled WGS sequence"/>
</dbReference>
<dbReference type="GO" id="GO:0003700">
    <property type="term" value="F:DNA-binding transcription factor activity"/>
    <property type="evidence" value="ECO:0007669"/>
    <property type="project" value="InterPro"/>
</dbReference>
<reference evidence="5 6" key="1">
    <citation type="journal article" date="2012" name="J. Bacteriol.">
        <title>De Novo Genome Project of Cupriavidus basilensis OR16.</title>
        <authorList>
            <person name="Cserhati M."/>
            <person name="Kriszt B."/>
            <person name="Szoboszlay S."/>
            <person name="Toth A."/>
            <person name="Szabo I."/>
            <person name="Tancsics A."/>
            <person name="Nagy I."/>
            <person name="Horvath B."/>
            <person name="Nagy I."/>
            <person name="Kukolya J."/>
        </authorList>
    </citation>
    <scope>NUCLEOTIDE SEQUENCE [LARGE SCALE GENOMIC DNA]</scope>
    <source>
        <strain evidence="5 6">OR16</strain>
    </source>
</reference>
<name>H1SG41_9BURK</name>
<dbReference type="PROSITE" id="PS50995">
    <property type="entry name" value="HTH_MARR_2"/>
    <property type="match status" value="1"/>
</dbReference>
<dbReference type="PANTHER" id="PTHR33164">
    <property type="entry name" value="TRANSCRIPTIONAL REGULATOR, MARR FAMILY"/>
    <property type="match status" value="1"/>
</dbReference>
<dbReference type="PATRIC" id="fig|1127483.3.peg.7320"/>
<dbReference type="OrthoDB" id="1467380at2"/>
<keyword evidence="2" id="KW-0238">DNA-binding</keyword>
<organism evidence="5 6">
    <name type="scientific">Cupriavidus basilensis OR16</name>
    <dbReference type="NCBI Taxonomy" id="1127483"/>
    <lineage>
        <taxon>Bacteria</taxon>
        <taxon>Pseudomonadati</taxon>
        <taxon>Pseudomonadota</taxon>
        <taxon>Betaproteobacteria</taxon>
        <taxon>Burkholderiales</taxon>
        <taxon>Burkholderiaceae</taxon>
        <taxon>Cupriavidus</taxon>
    </lineage>
</organism>
<dbReference type="SUPFAM" id="SSF46785">
    <property type="entry name" value="Winged helix' DNA-binding domain"/>
    <property type="match status" value="1"/>
</dbReference>
<proteinExistence type="predicted"/>
<dbReference type="RefSeq" id="WP_006163315.1">
    <property type="nucleotide sequence ID" value="NZ_AHJE01000121.1"/>
</dbReference>
<dbReference type="GO" id="GO:0003677">
    <property type="term" value="F:DNA binding"/>
    <property type="evidence" value="ECO:0007669"/>
    <property type="project" value="UniProtKB-KW"/>
</dbReference>
<dbReference type="InterPro" id="IPR036390">
    <property type="entry name" value="WH_DNA-bd_sf"/>
</dbReference>
<evidence type="ECO:0000259" key="4">
    <source>
        <dbReference type="PROSITE" id="PS50995"/>
    </source>
</evidence>
<evidence type="ECO:0000256" key="2">
    <source>
        <dbReference type="ARBA" id="ARBA00023125"/>
    </source>
</evidence>
<comment type="caution">
    <text evidence="5">The sequence shown here is derived from an EMBL/GenBank/DDBJ whole genome shotgun (WGS) entry which is preliminary data.</text>
</comment>
<accession>H1SG41</accession>
<dbReference type="Gene3D" id="1.10.10.10">
    <property type="entry name" value="Winged helix-like DNA-binding domain superfamily/Winged helix DNA-binding domain"/>
    <property type="match status" value="1"/>
</dbReference>
<evidence type="ECO:0000256" key="3">
    <source>
        <dbReference type="ARBA" id="ARBA00023163"/>
    </source>
</evidence>
<dbReference type="PRINTS" id="PR00598">
    <property type="entry name" value="HTHMARR"/>
</dbReference>
<dbReference type="PANTHER" id="PTHR33164:SF43">
    <property type="entry name" value="HTH-TYPE TRANSCRIPTIONAL REPRESSOR YETL"/>
    <property type="match status" value="1"/>
</dbReference>
<gene>
    <name evidence="5" type="ORF">OR16_36710</name>
</gene>